<evidence type="ECO:0000313" key="4">
    <source>
        <dbReference type="Proteomes" id="UP000521017"/>
    </source>
</evidence>
<dbReference type="PANTHER" id="PTHR34978:SF3">
    <property type="entry name" value="SLR0241 PROTEIN"/>
    <property type="match status" value="1"/>
</dbReference>
<feature type="transmembrane region" description="Helical" evidence="1">
    <location>
        <begin position="171"/>
        <end position="192"/>
    </location>
</feature>
<dbReference type="PANTHER" id="PTHR34978">
    <property type="entry name" value="POSSIBLE SENSOR-TRANSDUCER PROTEIN BLAR"/>
    <property type="match status" value="1"/>
</dbReference>
<feature type="transmembrane region" description="Helical" evidence="1">
    <location>
        <begin position="105"/>
        <end position="125"/>
    </location>
</feature>
<evidence type="ECO:0000313" key="3">
    <source>
        <dbReference type="EMBL" id="MBB6500603.1"/>
    </source>
</evidence>
<proteinExistence type="predicted"/>
<sequence length="584" mass="66225">MEALLNNIVQATGWSILHSLWQGALIYALLMPSQMKMFHLSAKIKYTFAYTANLLLFISFTITFFTLFKWPADQQQAAINANMAYHPAILSDSAAAILTHYAEKLFPYLVLFYSAGLLVQSFIVIKGYNKVQQLKKAARIAIPEEWNTLFNSLIGKMNISIPVTFHLSAHVNVPLVIGFLKPVVLFPVALAAQMEMKQVEAILIHELSHIRRNDYMFNLIRTMIETILFFNPFVWLTGKFIDIEREHACDDLVVKLTHTPLTYAHALLQLELLADQSSPVFALAATGKNQHLYQRIKRITDMKTSYMNSKQKLFAVTLTLATIVSLAWINPAKSEKTRKNLNVLPLVSVAAPAIQLPIDTGKKKTKKVIIKNVDAPAVMMIRLDTTVANPEVSVKSISIDPKVTTNLETDSVLSPELSTSISNFTVNIKDMVLSGLNGDQAKLAKLSAEMEKRGNEMQKKFDSPQQKAKWEKMAAEMKAKYDNPKERARLEKLGKEMQLKFNSPAQMEKMKKLQVLAKVQAEKAQKMMISPEFRQAMQIRFDYALNANDDQQKIKQTPEYQQLKKKFDEDVEKLKAKELQKNNN</sequence>
<dbReference type="Pfam" id="PF05569">
    <property type="entry name" value="Peptidase_M56"/>
    <property type="match status" value="1"/>
</dbReference>
<reference evidence="3 4" key="1">
    <citation type="submission" date="2020-08" db="EMBL/GenBank/DDBJ databases">
        <title>Genomic Encyclopedia of Type Strains, Phase IV (KMG-V): Genome sequencing to study the core and pangenomes of soil and plant-associated prokaryotes.</title>
        <authorList>
            <person name="Whitman W."/>
        </authorList>
    </citation>
    <scope>NUCLEOTIDE SEQUENCE [LARGE SCALE GENOMIC DNA]</scope>
    <source>
        <strain evidence="3 4">M2T3</strain>
    </source>
</reference>
<dbReference type="Proteomes" id="UP000521017">
    <property type="component" value="Unassembled WGS sequence"/>
</dbReference>
<gene>
    <name evidence="3" type="ORF">HDF25_002751</name>
</gene>
<dbReference type="InterPro" id="IPR008756">
    <property type="entry name" value="Peptidase_M56"/>
</dbReference>
<keyword evidence="1" id="KW-1133">Transmembrane helix</keyword>
<dbReference type="AlphaFoldDB" id="A0A7X0J4A6"/>
<dbReference type="CDD" id="cd07341">
    <property type="entry name" value="M56_BlaR1_MecR1_like"/>
    <property type="match status" value="1"/>
</dbReference>
<dbReference type="EMBL" id="JACHCC010000006">
    <property type="protein sequence ID" value="MBB6500603.1"/>
    <property type="molecule type" value="Genomic_DNA"/>
</dbReference>
<evidence type="ECO:0000256" key="1">
    <source>
        <dbReference type="SAM" id="Phobius"/>
    </source>
</evidence>
<evidence type="ECO:0000259" key="2">
    <source>
        <dbReference type="Pfam" id="PF05569"/>
    </source>
</evidence>
<dbReference type="RefSeq" id="WP_184625542.1">
    <property type="nucleotide sequence ID" value="NZ_JACHCC010000006.1"/>
</dbReference>
<organism evidence="3 4">
    <name type="scientific">Pedobacter cryoconitis</name>
    <dbReference type="NCBI Taxonomy" id="188932"/>
    <lineage>
        <taxon>Bacteria</taxon>
        <taxon>Pseudomonadati</taxon>
        <taxon>Bacteroidota</taxon>
        <taxon>Sphingobacteriia</taxon>
        <taxon>Sphingobacteriales</taxon>
        <taxon>Sphingobacteriaceae</taxon>
        <taxon>Pedobacter</taxon>
    </lineage>
</organism>
<keyword evidence="1" id="KW-0812">Transmembrane</keyword>
<dbReference type="InterPro" id="IPR052173">
    <property type="entry name" value="Beta-lactam_resp_regulator"/>
</dbReference>
<comment type="caution">
    <text evidence="3">The sequence shown here is derived from an EMBL/GenBank/DDBJ whole genome shotgun (WGS) entry which is preliminary data.</text>
</comment>
<protein>
    <submittedName>
        <fullName evidence="3">Beta-lactamase regulating signal transducer with metallopeptidase domain</fullName>
    </submittedName>
</protein>
<keyword evidence="1" id="KW-0472">Membrane</keyword>
<accession>A0A7X0J4A6</accession>
<feature type="transmembrane region" description="Helical" evidence="1">
    <location>
        <begin position="50"/>
        <end position="68"/>
    </location>
</feature>
<feature type="domain" description="Peptidase M56" evidence="2">
    <location>
        <begin position="56"/>
        <end position="298"/>
    </location>
</feature>
<feature type="transmembrane region" description="Helical" evidence="1">
    <location>
        <begin position="12"/>
        <end position="30"/>
    </location>
</feature>
<name>A0A7X0J4A6_9SPHI</name>
<dbReference type="Gene3D" id="3.30.2010.10">
    <property type="entry name" value="Metalloproteases ('zincins'), catalytic domain"/>
    <property type="match status" value="1"/>
</dbReference>
<feature type="transmembrane region" description="Helical" evidence="1">
    <location>
        <begin position="313"/>
        <end position="329"/>
    </location>
</feature>